<proteinExistence type="predicted"/>
<name>A0AAV4MUB0_CAEEX</name>
<comment type="caution">
    <text evidence="1">The sequence shown here is derived from an EMBL/GenBank/DDBJ whole genome shotgun (WGS) entry which is preliminary data.</text>
</comment>
<dbReference type="AlphaFoldDB" id="A0AAV4MUB0"/>
<organism evidence="1 2">
    <name type="scientific">Caerostris extrusa</name>
    <name type="common">Bark spider</name>
    <name type="synonym">Caerostris bankana</name>
    <dbReference type="NCBI Taxonomy" id="172846"/>
    <lineage>
        <taxon>Eukaryota</taxon>
        <taxon>Metazoa</taxon>
        <taxon>Ecdysozoa</taxon>
        <taxon>Arthropoda</taxon>
        <taxon>Chelicerata</taxon>
        <taxon>Arachnida</taxon>
        <taxon>Araneae</taxon>
        <taxon>Araneomorphae</taxon>
        <taxon>Entelegynae</taxon>
        <taxon>Araneoidea</taxon>
        <taxon>Araneidae</taxon>
        <taxon>Caerostris</taxon>
    </lineage>
</organism>
<protein>
    <submittedName>
        <fullName evidence="1">Uncharacterized protein</fullName>
    </submittedName>
</protein>
<accession>A0AAV4MUB0</accession>
<reference evidence="1 2" key="1">
    <citation type="submission" date="2021-06" db="EMBL/GenBank/DDBJ databases">
        <title>Caerostris extrusa draft genome.</title>
        <authorList>
            <person name="Kono N."/>
            <person name="Arakawa K."/>
        </authorList>
    </citation>
    <scope>NUCLEOTIDE SEQUENCE [LARGE SCALE GENOMIC DNA]</scope>
</reference>
<dbReference type="EMBL" id="BPLR01020167">
    <property type="protein sequence ID" value="GIX75410.1"/>
    <property type="molecule type" value="Genomic_DNA"/>
</dbReference>
<evidence type="ECO:0000313" key="1">
    <source>
        <dbReference type="EMBL" id="GIX75410.1"/>
    </source>
</evidence>
<gene>
    <name evidence="1" type="ORF">CEXT_541441</name>
</gene>
<sequence>MCRQLSTAMKEMDVIDSIVEQSKRSDLPQDYIQINANLLQKRHYLVEWVSRFQCPISDCALHNNTVNISNVTVNSKVNAGTVNNGKINAYSNLTKCIGKKLMFLIGTKVNVTRVKSLVMMGPKRLRGVSNSQ</sequence>
<evidence type="ECO:0000313" key="2">
    <source>
        <dbReference type="Proteomes" id="UP001054945"/>
    </source>
</evidence>
<keyword evidence="2" id="KW-1185">Reference proteome</keyword>
<dbReference type="Proteomes" id="UP001054945">
    <property type="component" value="Unassembled WGS sequence"/>
</dbReference>